<organism evidence="1">
    <name type="scientific">bioreactor metagenome</name>
    <dbReference type="NCBI Taxonomy" id="1076179"/>
    <lineage>
        <taxon>unclassified sequences</taxon>
        <taxon>metagenomes</taxon>
        <taxon>ecological metagenomes</taxon>
    </lineage>
</organism>
<protein>
    <submittedName>
        <fullName evidence="1">Uncharacterized protein</fullName>
    </submittedName>
</protein>
<sequence length="313" mass="34108">MVRKHVVDAAGMNVEGPTEIFHRHGAAFDMPAGPARPPRRIPDHVAVLFVPGFPQREVGDRILGILVVLDADAGKLIFPVDVGQLAVVREFVDREIDRPVFGLIGIAFFEQRFDQGDHFGDVGGSGRVDRRGGDCELFEVFEEGLDVACRELFERQIFGARIADGLVVDVGEVHHLLDFISGQAQGPAQDVLENIGAEIADVGEIVNRRSASVDSDFAGDDGVKLPELPVHGIEKMHRFGHDGSSAENESYFKIPRASTLCKSPEGFFEHKKSRRACGPPAPGIFGNAADVYFRNAFSTLRKAFRTSSASFSP</sequence>
<proteinExistence type="predicted"/>
<accession>A0A645B6M6</accession>
<gene>
    <name evidence="1" type="ORF">SDC9_107122</name>
</gene>
<reference evidence="1" key="1">
    <citation type="submission" date="2019-08" db="EMBL/GenBank/DDBJ databases">
        <authorList>
            <person name="Kucharzyk K."/>
            <person name="Murdoch R.W."/>
            <person name="Higgins S."/>
            <person name="Loffler F."/>
        </authorList>
    </citation>
    <scope>NUCLEOTIDE SEQUENCE</scope>
</reference>
<dbReference type="EMBL" id="VSSQ01017716">
    <property type="protein sequence ID" value="MPM60271.1"/>
    <property type="molecule type" value="Genomic_DNA"/>
</dbReference>
<evidence type="ECO:0000313" key="1">
    <source>
        <dbReference type="EMBL" id="MPM60271.1"/>
    </source>
</evidence>
<comment type="caution">
    <text evidence="1">The sequence shown here is derived from an EMBL/GenBank/DDBJ whole genome shotgun (WGS) entry which is preliminary data.</text>
</comment>
<dbReference type="AlphaFoldDB" id="A0A645B6M6"/>
<name>A0A645B6M6_9ZZZZ</name>